<dbReference type="SMART" id="SM00034">
    <property type="entry name" value="CLECT"/>
    <property type="match status" value="1"/>
</dbReference>
<dbReference type="CDD" id="cd03590">
    <property type="entry name" value="CLECT_DC-SIGN_like"/>
    <property type="match status" value="1"/>
</dbReference>
<keyword evidence="3" id="KW-1133">Transmembrane helix</keyword>
<dbReference type="AlphaFoldDB" id="A0A6J2UZU8"/>
<keyword evidence="2" id="KW-1015">Disulfide bond</keyword>
<protein>
    <submittedName>
        <fullName evidence="6">Asialoglycoprotein receptor-like 1</fullName>
    </submittedName>
</protein>
<dbReference type="PROSITE" id="PS50041">
    <property type="entry name" value="C_TYPE_LECTIN_2"/>
    <property type="match status" value="1"/>
</dbReference>
<keyword evidence="3" id="KW-0472">Membrane</keyword>
<evidence type="ECO:0000259" key="4">
    <source>
        <dbReference type="PROSITE" id="PS50041"/>
    </source>
</evidence>
<keyword evidence="5" id="KW-1185">Reference proteome</keyword>
<dbReference type="InterPro" id="IPR001304">
    <property type="entry name" value="C-type_lectin-like"/>
</dbReference>
<dbReference type="GeneID" id="115808009"/>
<feature type="transmembrane region" description="Helical" evidence="3">
    <location>
        <begin position="38"/>
        <end position="58"/>
    </location>
</feature>
<dbReference type="InterPro" id="IPR033989">
    <property type="entry name" value="CD209-like_CTLD"/>
</dbReference>
<dbReference type="InterPro" id="IPR016187">
    <property type="entry name" value="CTDL_fold"/>
</dbReference>
<evidence type="ECO:0000313" key="5">
    <source>
        <dbReference type="Proteomes" id="UP000504632"/>
    </source>
</evidence>
<dbReference type="PANTHER" id="PTHR22803">
    <property type="entry name" value="MANNOSE, PHOSPHOLIPASE, LECTIN RECEPTOR RELATED"/>
    <property type="match status" value="1"/>
</dbReference>
<evidence type="ECO:0000256" key="3">
    <source>
        <dbReference type="SAM" id="Phobius"/>
    </source>
</evidence>
<accession>A0A6J2UZU8</accession>
<keyword evidence="1" id="KW-0430">Lectin</keyword>
<gene>
    <name evidence="6" type="primary">asgrl1</name>
</gene>
<sequence length="236" mass="27597">MESSGYDQFGSSSDFHRTYPSKDFRKFLQVDGRQNRTVYILFGFLLLFLIILTMAVGIKFSQMKQEIADIRLAQKPSVEKPPTYSGYTAVQHHTGPVRGDCEEDWYYFKGSCYFLSTLKMNWHAAERSCMEKKAHLLVVNNLEEMEYISRTVSDRQFYWIGLVEREKEGEWSWVDGTDINTTPKFWDRGQPDDWAIRVNGEDCAQLHPEQGSTLRKWNDADCTLSYFYICEVKVPQ</sequence>
<organism evidence="5 6">
    <name type="scientific">Chanos chanos</name>
    <name type="common">Milkfish</name>
    <name type="synonym">Mugil chanos</name>
    <dbReference type="NCBI Taxonomy" id="29144"/>
    <lineage>
        <taxon>Eukaryota</taxon>
        <taxon>Metazoa</taxon>
        <taxon>Chordata</taxon>
        <taxon>Craniata</taxon>
        <taxon>Vertebrata</taxon>
        <taxon>Euteleostomi</taxon>
        <taxon>Actinopterygii</taxon>
        <taxon>Neopterygii</taxon>
        <taxon>Teleostei</taxon>
        <taxon>Ostariophysi</taxon>
        <taxon>Gonorynchiformes</taxon>
        <taxon>Chanidae</taxon>
        <taxon>Chanos</taxon>
    </lineage>
</organism>
<dbReference type="FunCoup" id="A0A6J2UZU8">
    <property type="interactions" value="1"/>
</dbReference>
<reference evidence="6" key="1">
    <citation type="submission" date="2025-08" db="UniProtKB">
        <authorList>
            <consortium name="RefSeq"/>
        </authorList>
    </citation>
    <scope>IDENTIFICATION</scope>
</reference>
<dbReference type="InParanoid" id="A0A6J2UZU8"/>
<evidence type="ECO:0000256" key="2">
    <source>
        <dbReference type="ARBA" id="ARBA00023157"/>
    </source>
</evidence>
<name>A0A6J2UZU8_CHACN</name>
<proteinExistence type="predicted"/>
<dbReference type="RefSeq" id="XP_030625108.1">
    <property type="nucleotide sequence ID" value="XM_030769248.1"/>
</dbReference>
<keyword evidence="3" id="KW-0812">Transmembrane</keyword>
<evidence type="ECO:0000256" key="1">
    <source>
        <dbReference type="ARBA" id="ARBA00022734"/>
    </source>
</evidence>
<feature type="domain" description="C-type lectin" evidence="4">
    <location>
        <begin position="108"/>
        <end position="231"/>
    </location>
</feature>
<dbReference type="OrthoDB" id="8935730at2759"/>
<dbReference type="SUPFAM" id="SSF56436">
    <property type="entry name" value="C-type lectin-like"/>
    <property type="match status" value="1"/>
</dbReference>
<dbReference type="CTD" id="100000463"/>
<dbReference type="Gene3D" id="3.10.100.10">
    <property type="entry name" value="Mannose-Binding Protein A, subunit A"/>
    <property type="match status" value="1"/>
</dbReference>
<dbReference type="GO" id="GO:0030246">
    <property type="term" value="F:carbohydrate binding"/>
    <property type="evidence" value="ECO:0007669"/>
    <property type="project" value="UniProtKB-KW"/>
</dbReference>
<dbReference type="InterPro" id="IPR016186">
    <property type="entry name" value="C-type_lectin-like/link_sf"/>
</dbReference>
<dbReference type="InterPro" id="IPR050111">
    <property type="entry name" value="C-type_lectin/snaclec_domain"/>
</dbReference>
<evidence type="ECO:0000313" key="6">
    <source>
        <dbReference type="RefSeq" id="XP_030625108.1"/>
    </source>
</evidence>
<dbReference type="InterPro" id="IPR018378">
    <property type="entry name" value="C-type_lectin_CS"/>
</dbReference>
<dbReference type="Proteomes" id="UP000504632">
    <property type="component" value="Chromosome 1"/>
</dbReference>
<dbReference type="PROSITE" id="PS00615">
    <property type="entry name" value="C_TYPE_LECTIN_1"/>
    <property type="match status" value="1"/>
</dbReference>
<dbReference type="Pfam" id="PF00059">
    <property type="entry name" value="Lectin_C"/>
    <property type="match status" value="1"/>
</dbReference>